<organism evidence="2 3">
    <name type="scientific">Profundibacter amoris</name>
    <dbReference type="NCBI Taxonomy" id="2171755"/>
    <lineage>
        <taxon>Bacteria</taxon>
        <taxon>Pseudomonadati</taxon>
        <taxon>Pseudomonadota</taxon>
        <taxon>Alphaproteobacteria</taxon>
        <taxon>Rhodobacterales</taxon>
        <taxon>Paracoccaceae</taxon>
        <taxon>Profundibacter</taxon>
    </lineage>
</organism>
<dbReference type="CDD" id="cd07750">
    <property type="entry name" value="PolyPPase_VTC_like"/>
    <property type="match status" value="1"/>
</dbReference>
<dbReference type="GO" id="GO:0006799">
    <property type="term" value="P:polyphosphate biosynthetic process"/>
    <property type="evidence" value="ECO:0007669"/>
    <property type="project" value="UniProtKB-ARBA"/>
</dbReference>
<dbReference type="EMBL" id="CP032125">
    <property type="protein sequence ID" value="AXX99650.1"/>
    <property type="molecule type" value="Genomic_DNA"/>
</dbReference>
<protein>
    <submittedName>
        <fullName evidence="2">Polyphosphate polymerase domain-containing protein</fullName>
    </submittedName>
</protein>
<dbReference type="InterPro" id="IPR042267">
    <property type="entry name" value="VTC_sf"/>
</dbReference>
<sequence>MYNPDLNLDRLVLSFEPVTLAQLSAKAGMLSRIDNKYVVRRDSLHRAIPDLGRYFDVLDIDHKRAFTYDTRYFDDAQRSAYYEHHQGLRKGFKVRIRRYVDAGLCFLEVKVKGKRGMTVKHRKEQDAHSIETLSDDAYHFARSTYTGHYGKPFEYDLKRVLDIRYRRITLVAKDGGERMTIDTDLQFWAAEKFFSAGTDVFIVETKSRLGRGYADKCLRQVNARPTKRCSKYCVGMAVMGEVSRYNRFLPTMKKLGLVGDSGVFADRIIQIAA</sequence>
<gene>
    <name evidence="2" type="ORF">BAR1_01740</name>
</gene>
<dbReference type="AlphaFoldDB" id="A0A347ULC2"/>
<reference evidence="2 3" key="1">
    <citation type="submission" date="2018-09" db="EMBL/GenBank/DDBJ databases">
        <title>Profundibacter amoris BAR1 gen. nov., sp. nov., a new member of the Roseobacter clade isolated at Lokis Castle Vent Field on the Arctic Mid-Oceanic Ridge.</title>
        <authorList>
            <person name="Le Moine Bauer S."/>
            <person name="Sjoeberg A.G."/>
            <person name="L'Haridon S."/>
            <person name="Stokke R."/>
            <person name="Roalkvam I."/>
            <person name="Steen I.H."/>
            <person name="Dahle H."/>
        </authorList>
    </citation>
    <scope>NUCLEOTIDE SEQUENCE [LARGE SCALE GENOMIC DNA]</scope>
    <source>
        <strain evidence="2 3">BAR1</strain>
    </source>
</reference>
<name>A0A347ULC2_9RHOB</name>
<evidence type="ECO:0000313" key="3">
    <source>
        <dbReference type="Proteomes" id="UP000261704"/>
    </source>
</evidence>
<evidence type="ECO:0000313" key="2">
    <source>
        <dbReference type="EMBL" id="AXX99650.1"/>
    </source>
</evidence>
<dbReference type="KEGG" id="pamo:BAR1_01740"/>
<dbReference type="OrthoDB" id="148766at2"/>
<accession>A0A347ULC2</accession>
<dbReference type="Proteomes" id="UP000261704">
    <property type="component" value="Chromosome"/>
</dbReference>
<evidence type="ECO:0000259" key="1">
    <source>
        <dbReference type="Pfam" id="PF09359"/>
    </source>
</evidence>
<keyword evidence="3" id="KW-1185">Reference proteome</keyword>
<dbReference type="Gene3D" id="3.20.100.30">
    <property type="entry name" value="VTC, catalytic tunnel domain"/>
    <property type="match status" value="1"/>
</dbReference>
<dbReference type="InterPro" id="IPR018966">
    <property type="entry name" value="VTC_domain"/>
</dbReference>
<feature type="domain" description="VTC" evidence="1">
    <location>
        <begin position="32"/>
        <end position="239"/>
    </location>
</feature>
<dbReference type="Pfam" id="PF09359">
    <property type="entry name" value="VTC"/>
    <property type="match status" value="1"/>
</dbReference>
<proteinExistence type="predicted"/>